<evidence type="ECO:0000313" key="2">
    <source>
        <dbReference type="EMBL" id="CAA3033729.1"/>
    </source>
</evidence>
<evidence type="ECO:0000313" key="3">
    <source>
        <dbReference type="Proteomes" id="UP000594638"/>
    </source>
</evidence>
<sequence length="171" mass="19406">MKDAQVKSPSISRKAVKRLSERWKTSHKYQDMEMVAKASTLGEMLAIPDRETKLENVNAKVDLDRESNRLDRNNGTAVWDRPSGSSGRDGWQDKLIESLSRSKALPPSKSGRIHRRSAHCDAIGKDVYLMHRDALSDGHLQSIYRVQAMIKTKNTTFLIAPCYDQFNTAFK</sequence>
<dbReference type="Proteomes" id="UP000594638">
    <property type="component" value="Unassembled WGS sequence"/>
</dbReference>
<protein>
    <submittedName>
        <fullName evidence="2">Uncharacterized protein</fullName>
    </submittedName>
</protein>
<keyword evidence="3" id="KW-1185">Reference proteome</keyword>
<feature type="region of interest" description="Disordered" evidence="1">
    <location>
        <begin position="65"/>
        <end position="92"/>
    </location>
</feature>
<dbReference type="EMBL" id="CACTIH010010826">
    <property type="protein sequence ID" value="CAA3033729.1"/>
    <property type="molecule type" value="Genomic_DNA"/>
</dbReference>
<evidence type="ECO:0000256" key="1">
    <source>
        <dbReference type="SAM" id="MobiDB-lite"/>
    </source>
</evidence>
<dbReference type="PANTHER" id="PTHR46836:SF8">
    <property type="entry name" value="AFADIN"/>
    <property type="match status" value="1"/>
</dbReference>
<accession>A0A8S0VJI4</accession>
<feature type="region of interest" description="Disordered" evidence="1">
    <location>
        <begin position="1"/>
        <end position="20"/>
    </location>
</feature>
<comment type="caution">
    <text evidence="2">The sequence shown here is derived from an EMBL/GenBank/DDBJ whole genome shotgun (WGS) entry which is preliminary data.</text>
</comment>
<dbReference type="OrthoDB" id="1925259at2759"/>
<dbReference type="PANTHER" id="PTHR46836">
    <property type="entry name" value="AFADIN"/>
    <property type="match status" value="1"/>
</dbReference>
<organism evidence="2 3">
    <name type="scientific">Olea europaea subsp. europaea</name>
    <dbReference type="NCBI Taxonomy" id="158383"/>
    <lineage>
        <taxon>Eukaryota</taxon>
        <taxon>Viridiplantae</taxon>
        <taxon>Streptophyta</taxon>
        <taxon>Embryophyta</taxon>
        <taxon>Tracheophyta</taxon>
        <taxon>Spermatophyta</taxon>
        <taxon>Magnoliopsida</taxon>
        <taxon>eudicotyledons</taxon>
        <taxon>Gunneridae</taxon>
        <taxon>Pentapetalae</taxon>
        <taxon>asterids</taxon>
        <taxon>lamiids</taxon>
        <taxon>Lamiales</taxon>
        <taxon>Oleaceae</taxon>
        <taxon>Oleeae</taxon>
        <taxon>Olea</taxon>
    </lineage>
</organism>
<name>A0A8S0VJI4_OLEEU</name>
<dbReference type="Gramene" id="OE9A007638T1">
    <property type="protein sequence ID" value="OE9A007638C1"/>
    <property type="gene ID" value="OE9A007638"/>
</dbReference>
<dbReference type="AlphaFoldDB" id="A0A8S0VJI4"/>
<reference evidence="2 3" key="1">
    <citation type="submission" date="2019-12" db="EMBL/GenBank/DDBJ databases">
        <authorList>
            <person name="Alioto T."/>
            <person name="Alioto T."/>
            <person name="Gomez Garrido J."/>
        </authorList>
    </citation>
    <scope>NUCLEOTIDE SEQUENCE [LARGE SCALE GENOMIC DNA]</scope>
</reference>
<gene>
    <name evidence="2" type="ORF">OLEA9_A007638</name>
</gene>
<proteinExistence type="predicted"/>